<sequence>MTDSSRIWNRHGKQYLDLKLEKSAFIAFVEFSSDMVLDVSEAATLSKQKWQMKPSIFHLGEEVALDLAEAMAIDPAMWAQARGADLLAGRPPRRVLLGDLRYCRSCLQVGNHSPLFQLPQLVLCPIHLEPLRMGCPHCGRAIPTNALALARNHFYCGACDHNMASERRRASVGCAVGHPSVERFAALRRLVTDPPAPGESRSELRCDRLAEVAASPVLVRLHHAHALWGDPSMGLGLLKIRTESFMLAAEDGPLNRPKFFALVRGAVIGAFEELATRLAKHVRLKEMPPGVENAMHSAARVDLRVSTVAAAFWQTAAAFEVQRFVLGELPPPAAKAQPFWSWLPSHTGAMRLLVARQVQALFVRSLIRMSKLRYGVQVAWSELPDQALFLLPWRLRPTAEPGGLEFEVRTHVDLNTVDRLASRYRRHWLIEAPEDASTLGLVTSTTAGKPSLSLPGDPPLGAVSQP</sequence>
<keyword evidence="3" id="KW-1185">Reference proteome</keyword>
<reference evidence="2" key="1">
    <citation type="submission" date="2019-02" db="EMBL/GenBank/DDBJ databases">
        <title>Draft genome of the type strain Pelomonas aquatica CCUG 52575T.</title>
        <authorList>
            <person name="Gomila M."/>
            <person name="Lalucat J."/>
        </authorList>
    </citation>
    <scope>NUCLEOTIDE SEQUENCE</scope>
    <source>
        <strain evidence="2">CCUG 52575</strain>
    </source>
</reference>
<accession>A0A9X4LDP0</accession>
<dbReference type="AlphaFoldDB" id="A0A9X4LDP0"/>
<evidence type="ECO:0000313" key="3">
    <source>
        <dbReference type="Proteomes" id="UP001152766"/>
    </source>
</evidence>
<dbReference type="EMBL" id="SGUG01000004">
    <property type="protein sequence ID" value="MDG0861577.1"/>
    <property type="molecule type" value="Genomic_DNA"/>
</dbReference>
<name>A0A9X4LDP0_9BURK</name>
<evidence type="ECO:0000256" key="1">
    <source>
        <dbReference type="SAM" id="MobiDB-lite"/>
    </source>
</evidence>
<gene>
    <name evidence="2" type="ORF">EXJ73_03705</name>
</gene>
<feature type="compositionally biased region" description="Low complexity" evidence="1">
    <location>
        <begin position="450"/>
        <end position="466"/>
    </location>
</feature>
<proteinExistence type="predicted"/>
<dbReference type="RefSeq" id="WP_268149261.1">
    <property type="nucleotide sequence ID" value="NZ_JAPPUW010000006.1"/>
</dbReference>
<feature type="region of interest" description="Disordered" evidence="1">
    <location>
        <begin position="447"/>
        <end position="466"/>
    </location>
</feature>
<evidence type="ECO:0000313" key="2">
    <source>
        <dbReference type="EMBL" id="MDG0861577.1"/>
    </source>
</evidence>
<comment type="caution">
    <text evidence="2">The sequence shown here is derived from an EMBL/GenBank/DDBJ whole genome shotgun (WGS) entry which is preliminary data.</text>
</comment>
<protein>
    <submittedName>
        <fullName evidence="2">Uncharacterized protein</fullName>
    </submittedName>
</protein>
<organism evidence="2 3">
    <name type="scientific">Pelomonas aquatica</name>
    <dbReference type="NCBI Taxonomy" id="431058"/>
    <lineage>
        <taxon>Bacteria</taxon>
        <taxon>Pseudomonadati</taxon>
        <taxon>Pseudomonadota</taxon>
        <taxon>Betaproteobacteria</taxon>
        <taxon>Burkholderiales</taxon>
        <taxon>Sphaerotilaceae</taxon>
        <taxon>Roseateles</taxon>
    </lineage>
</organism>
<dbReference type="Proteomes" id="UP001152766">
    <property type="component" value="Unassembled WGS sequence"/>
</dbReference>